<evidence type="ECO:0000256" key="2">
    <source>
        <dbReference type="PIRSR" id="PIRSR006232-1"/>
    </source>
</evidence>
<accession>A0A1H2TSX8</accession>
<dbReference type="RefSeq" id="WP_093029302.1">
    <property type="nucleotide sequence ID" value="NZ_FNNZ01000004.1"/>
</dbReference>
<name>A0A1H2TSX8_THIRO</name>
<dbReference type="OrthoDB" id="9780903at2"/>
<dbReference type="Pfam" id="PF02678">
    <property type="entry name" value="Pirin"/>
    <property type="match status" value="1"/>
</dbReference>
<dbReference type="SUPFAM" id="SSF51182">
    <property type="entry name" value="RmlC-like cupins"/>
    <property type="match status" value="1"/>
</dbReference>
<comment type="cofactor">
    <cofactor evidence="2">
        <name>Fe cation</name>
        <dbReference type="ChEBI" id="CHEBI:24875"/>
    </cofactor>
    <text evidence="2">Binds 1 Fe cation per subunit.</text>
</comment>
<evidence type="ECO:0000256" key="3">
    <source>
        <dbReference type="RuleBase" id="RU003457"/>
    </source>
</evidence>
<dbReference type="GO" id="GO:0046872">
    <property type="term" value="F:metal ion binding"/>
    <property type="evidence" value="ECO:0007669"/>
    <property type="project" value="UniProtKB-KW"/>
</dbReference>
<sequence>MTTTLIQTESVRQSRTIERLVVGQATTDGAGVNLIRVLTQPLQQRLDPFLMLDAFGSDDPDDYIAGFPDHPHRGFETVTYMIAGRMLHRDSAGHEGLIETGGVQWMTAGSGLVHSEIPQQAEGRMEGFQLWLNLPAREKMIPPWYRNFTASELPRFRTERGVAVTVIAGETHGVTGAVTRETTAPLFLDLHLPAGTRFEQALPIEQNAFIYVYRGAVGVAGQSVPSQRMAILANAAGADGVVLETEGEARVLLIAGHPLREPIVQHGPFVMNTMQEIQQAVRDYSAGRLA</sequence>
<keyword evidence="2" id="KW-0408">Iron</keyword>
<dbReference type="PANTHER" id="PTHR13903:SF8">
    <property type="entry name" value="PIRIN"/>
    <property type="match status" value="1"/>
</dbReference>
<feature type="domain" description="Pirin N-terminal" evidence="4">
    <location>
        <begin position="36"/>
        <end position="132"/>
    </location>
</feature>
<reference evidence="7" key="1">
    <citation type="submission" date="2016-10" db="EMBL/GenBank/DDBJ databases">
        <authorList>
            <person name="Varghese N."/>
            <person name="Submissions S."/>
        </authorList>
    </citation>
    <scope>NUCLEOTIDE SEQUENCE [LARGE SCALE GENOMIC DNA]</scope>
    <source>
        <strain evidence="7">DSM 217</strain>
    </source>
</reference>
<feature type="binding site" evidence="2">
    <location>
        <position position="114"/>
    </location>
    <ligand>
        <name>Fe cation</name>
        <dbReference type="ChEBI" id="CHEBI:24875"/>
    </ligand>
</feature>
<dbReference type="PANTHER" id="PTHR13903">
    <property type="entry name" value="PIRIN-RELATED"/>
    <property type="match status" value="1"/>
</dbReference>
<dbReference type="CDD" id="cd02909">
    <property type="entry name" value="cupin_pirin_N"/>
    <property type="match status" value="1"/>
</dbReference>
<evidence type="ECO:0000256" key="1">
    <source>
        <dbReference type="ARBA" id="ARBA00008416"/>
    </source>
</evidence>
<evidence type="ECO:0008006" key="8">
    <source>
        <dbReference type="Google" id="ProtNLM"/>
    </source>
</evidence>
<feature type="binding site" evidence="2">
    <location>
        <position position="116"/>
    </location>
    <ligand>
        <name>Fe cation</name>
        <dbReference type="ChEBI" id="CHEBI:24875"/>
    </ligand>
</feature>
<dbReference type="Pfam" id="PF05726">
    <property type="entry name" value="Pirin_C"/>
    <property type="match status" value="1"/>
</dbReference>
<evidence type="ECO:0000259" key="5">
    <source>
        <dbReference type="Pfam" id="PF05726"/>
    </source>
</evidence>
<feature type="binding site" evidence="2">
    <location>
        <position position="70"/>
    </location>
    <ligand>
        <name>Fe cation</name>
        <dbReference type="ChEBI" id="CHEBI:24875"/>
    </ligand>
</feature>
<feature type="binding site" evidence="2">
    <location>
        <position position="72"/>
    </location>
    <ligand>
        <name>Fe cation</name>
        <dbReference type="ChEBI" id="CHEBI:24875"/>
    </ligand>
</feature>
<dbReference type="Gene3D" id="2.60.120.10">
    <property type="entry name" value="Jelly Rolls"/>
    <property type="match status" value="2"/>
</dbReference>
<dbReference type="InterPro" id="IPR012093">
    <property type="entry name" value="Pirin"/>
</dbReference>
<dbReference type="PIRSF" id="PIRSF006232">
    <property type="entry name" value="Pirin"/>
    <property type="match status" value="1"/>
</dbReference>
<proteinExistence type="inferred from homology"/>
<dbReference type="InterPro" id="IPR003829">
    <property type="entry name" value="Pirin_N_dom"/>
</dbReference>
<dbReference type="STRING" id="1058.SAMN05421783_104152"/>
<protein>
    <recommendedName>
        <fullName evidence="8">Pirin</fullName>
    </recommendedName>
</protein>
<dbReference type="InterPro" id="IPR014710">
    <property type="entry name" value="RmlC-like_jellyroll"/>
</dbReference>
<organism evidence="6 7">
    <name type="scientific">Thiocapsa roseopersicina</name>
    <dbReference type="NCBI Taxonomy" id="1058"/>
    <lineage>
        <taxon>Bacteria</taxon>
        <taxon>Pseudomonadati</taxon>
        <taxon>Pseudomonadota</taxon>
        <taxon>Gammaproteobacteria</taxon>
        <taxon>Chromatiales</taxon>
        <taxon>Chromatiaceae</taxon>
        <taxon>Thiocapsa</taxon>
    </lineage>
</organism>
<dbReference type="EMBL" id="FNNZ01000004">
    <property type="protein sequence ID" value="SDW46955.1"/>
    <property type="molecule type" value="Genomic_DNA"/>
</dbReference>
<feature type="domain" description="Pirin C-terminal" evidence="5">
    <location>
        <begin position="188"/>
        <end position="289"/>
    </location>
</feature>
<dbReference type="AlphaFoldDB" id="A0A1H2TSX8"/>
<dbReference type="InterPro" id="IPR008778">
    <property type="entry name" value="Pirin_C_dom"/>
</dbReference>
<evidence type="ECO:0000259" key="4">
    <source>
        <dbReference type="Pfam" id="PF02678"/>
    </source>
</evidence>
<keyword evidence="7" id="KW-1185">Reference proteome</keyword>
<keyword evidence="2" id="KW-0479">Metal-binding</keyword>
<dbReference type="InterPro" id="IPR011051">
    <property type="entry name" value="RmlC_Cupin_sf"/>
</dbReference>
<dbReference type="CDD" id="cd02247">
    <property type="entry name" value="cupin_pirin_C"/>
    <property type="match status" value="1"/>
</dbReference>
<dbReference type="Proteomes" id="UP000198816">
    <property type="component" value="Unassembled WGS sequence"/>
</dbReference>
<comment type="similarity">
    <text evidence="1 3">Belongs to the pirin family.</text>
</comment>
<evidence type="ECO:0000313" key="6">
    <source>
        <dbReference type="EMBL" id="SDW46955.1"/>
    </source>
</evidence>
<gene>
    <name evidence="6" type="ORF">SAMN05421783_104152</name>
</gene>
<evidence type="ECO:0000313" key="7">
    <source>
        <dbReference type="Proteomes" id="UP000198816"/>
    </source>
</evidence>